<dbReference type="InParanoid" id="A0A6P7XJ49"/>
<dbReference type="GeneID" id="115465844"/>
<feature type="region of interest" description="Disordered" evidence="4">
    <location>
        <begin position="262"/>
        <end position="305"/>
    </location>
</feature>
<dbReference type="InterPro" id="IPR000198">
    <property type="entry name" value="RhoGAP_dom"/>
</dbReference>
<dbReference type="SUPFAM" id="SSF50729">
    <property type="entry name" value="PH domain-like"/>
    <property type="match status" value="1"/>
</dbReference>
<keyword evidence="9" id="KW-1185">Reference proteome</keyword>
<dbReference type="CTD" id="64333"/>
<dbReference type="KEGG" id="muo:115465844"/>
<evidence type="ECO:0000259" key="5">
    <source>
        <dbReference type="PROSITE" id="PS50002"/>
    </source>
</evidence>
<evidence type="ECO:0000259" key="8">
    <source>
        <dbReference type="PROSITE" id="PS50238"/>
    </source>
</evidence>
<evidence type="ECO:0000256" key="4">
    <source>
        <dbReference type="SAM" id="MobiDB-lite"/>
    </source>
</evidence>
<dbReference type="OrthoDB" id="79452at2759"/>
<dbReference type="AlphaFoldDB" id="A0A6P7XJ49"/>
<protein>
    <submittedName>
        <fullName evidence="10">Rho GTPase-activating protein 9 isoform X1</fullName>
    </submittedName>
</protein>
<dbReference type="PANTHER" id="PTHR23176:SF103">
    <property type="entry name" value="RHO GTPASE-ACTIVATING PROTEIN 9"/>
    <property type="match status" value="1"/>
</dbReference>
<dbReference type="CDD" id="cd04403">
    <property type="entry name" value="RhoGAP_ARHGAP27_15_12_9"/>
    <property type="match status" value="1"/>
</dbReference>
<dbReference type="CDD" id="cd00201">
    <property type="entry name" value="WW"/>
    <property type="match status" value="1"/>
</dbReference>
<sequence>MPGRWRLEGRTWKKTESVAMACTPSIALRALYDYQYKAMDGRMIVIKEGDFFVLLRKSNEDWWQVRRLGDLKKPKPIYIPAAYVIEVRGSTARCQSATLPSTINRKLNECTAGPKAFSHSLEDLSQYPHLPSLQDYRSCYNLNIQDVPPRDAGLQPTQPLNTYRSNGSGSFTQRPSLDVPYPMYRQCQSLSQHDLLTHQVSSHKTSLQSSMPEHPIYSNLEDLKKMKVEPPSPTCAPVQVLEAWEQHIDPTTGRIYYVNSTTKEKTWKPPRRNRVRTPGRAATPTENSDTEQLEESFSPVAQHKDSEAREVLDVLEGQSPVCHTCSVSSDNLILRQEASSSPRDVDLDMDSTARPPQRLTYTKSMIVGETRASKLTHRRNRSDHKFEDFDIRKPSSTLTGEAIARIQDIPHEVEKAGQLKKTKIAEGGRKLRKNWAMSWVVLAGNSLIFYKEPKVQAPGGWRPSGSKPESSVDLRGAVLDWARDMSSRKNVIHLRMVTGNEFLLQSDSDAVIQDWYQILQNVIERLDRENPLDELQMYSLRRVASLDVLDASGDEEESTLKPKESFNLLLSRTNSSSENSDKKRVRSRLRKFIVRRPPLQALQEKGLIRDQVFGCRLDALCQRENTTVPKFVQLCTEAVNKRGLDADGIYRVNGNLAIIQKLRFIVDRERAVTSDGRYLFPEQRSQDERLNLDDNEWEDIHVVTGALKLFFRELPEPLIPYALFDHFVEAAKLPDGTEKLETFKKLVSSLPRPNHDTLEYILTHLRRVMEHAELNRMTTQNIGIVFGPTLMRPEKDLFSNMAVNMTYQNQAVEFLVQEFLQIFSAAAAAE</sequence>
<dbReference type="Gene3D" id="2.30.29.30">
    <property type="entry name" value="Pleckstrin-homology domain (PH domain)/Phosphotyrosine-binding domain (PTB)"/>
    <property type="match status" value="1"/>
</dbReference>
<evidence type="ECO:0000256" key="1">
    <source>
        <dbReference type="ARBA" id="ARBA00022443"/>
    </source>
</evidence>
<name>A0A6P7XJ49_9AMPH</name>
<evidence type="ECO:0000256" key="2">
    <source>
        <dbReference type="ARBA" id="ARBA00022468"/>
    </source>
</evidence>
<feature type="domain" description="Rho-GAP" evidence="8">
    <location>
        <begin position="615"/>
        <end position="823"/>
    </location>
</feature>
<feature type="domain" description="PH" evidence="6">
    <location>
        <begin position="412"/>
        <end position="524"/>
    </location>
</feature>
<dbReference type="Pfam" id="PF00169">
    <property type="entry name" value="PH"/>
    <property type="match status" value="1"/>
</dbReference>
<dbReference type="InterPro" id="IPR011993">
    <property type="entry name" value="PH-like_dom_sf"/>
</dbReference>
<dbReference type="Pfam" id="PF00397">
    <property type="entry name" value="WW"/>
    <property type="match status" value="1"/>
</dbReference>
<dbReference type="InterPro" id="IPR001452">
    <property type="entry name" value="SH3_domain"/>
</dbReference>
<dbReference type="FunFam" id="2.30.29.30:FF:000182">
    <property type="entry name" value="Rho GTPase activating protein 9"/>
    <property type="match status" value="1"/>
</dbReference>
<feature type="compositionally biased region" description="Basic residues" evidence="4">
    <location>
        <begin position="268"/>
        <end position="277"/>
    </location>
</feature>
<dbReference type="InterPro" id="IPR008936">
    <property type="entry name" value="Rho_GTPase_activation_prot"/>
</dbReference>
<dbReference type="InterPro" id="IPR001849">
    <property type="entry name" value="PH_domain"/>
</dbReference>
<dbReference type="Proteomes" id="UP000515156">
    <property type="component" value="Chromosome 3"/>
</dbReference>
<dbReference type="Gene3D" id="2.30.30.40">
    <property type="entry name" value="SH3 Domains"/>
    <property type="match status" value="1"/>
</dbReference>
<dbReference type="SMART" id="SM00456">
    <property type="entry name" value="WW"/>
    <property type="match status" value="1"/>
</dbReference>
<dbReference type="Pfam" id="PF00018">
    <property type="entry name" value="SH3_1"/>
    <property type="match status" value="1"/>
</dbReference>
<dbReference type="SUPFAM" id="SSF50044">
    <property type="entry name" value="SH3-domain"/>
    <property type="match status" value="1"/>
</dbReference>
<dbReference type="PROSITE" id="PS50003">
    <property type="entry name" value="PH_DOMAIN"/>
    <property type="match status" value="1"/>
</dbReference>
<dbReference type="PROSITE" id="PS50238">
    <property type="entry name" value="RHOGAP"/>
    <property type="match status" value="1"/>
</dbReference>
<proteinExistence type="predicted"/>
<organism evidence="9 10">
    <name type="scientific">Microcaecilia unicolor</name>
    <dbReference type="NCBI Taxonomy" id="1415580"/>
    <lineage>
        <taxon>Eukaryota</taxon>
        <taxon>Metazoa</taxon>
        <taxon>Chordata</taxon>
        <taxon>Craniata</taxon>
        <taxon>Vertebrata</taxon>
        <taxon>Euteleostomi</taxon>
        <taxon>Amphibia</taxon>
        <taxon>Gymnophiona</taxon>
        <taxon>Siphonopidae</taxon>
        <taxon>Microcaecilia</taxon>
    </lineage>
</organism>
<dbReference type="SUPFAM" id="SSF48350">
    <property type="entry name" value="GTPase activation domain, GAP"/>
    <property type="match status" value="1"/>
</dbReference>
<dbReference type="Gene3D" id="2.20.70.10">
    <property type="match status" value="1"/>
</dbReference>
<dbReference type="InterPro" id="IPR001202">
    <property type="entry name" value="WW_dom"/>
</dbReference>
<dbReference type="GO" id="GO:0007165">
    <property type="term" value="P:signal transduction"/>
    <property type="evidence" value="ECO:0007669"/>
    <property type="project" value="InterPro"/>
</dbReference>
<evidence type="ECO:0000256" key="3">
    <source>
        <dbReference type="PROSITE-ProRule" id="PRU00192"/>
    </source>
</evidence>
<dbReference type="SMART" id="SM00233">
    <property type="entry name" value="PH"/>
    <property type="match status" value="1"/>
</dbReference>
<dbReference type="SUPFAM" id="SSF51045">
    <property type="entry name" value="WW domain"/>
    <property type="match status" value="1"/>
</dbReference>
<dbReference type="PROSITE" id="PS50020">
    <property type="entry name" value="WW_DOMAIN_2"/>
    <property type="match status" value="1"/>
</dbReference>
<keyword evidence="1 3" id="KW-0728">SH3 domain</keyword>
<feature type="domain" description="WW" evidence="7">
    <location>
        <begin position="238"/>
        <end position="272"/>
    </location>
</feature>
<dbReference type="PROSITE" id="PS50002">
    <property type="entry name" value="SH3"/>
    <property type="match status" value="1"/>
</dbReference>
<dbReference type="InterPro" id="IPR050729">
    <property type="entry name" value="Rho-GAP"/>
</dbReference>
<feature type="domain" description="SH3" evidence="5">
    <location>
        <begin position="23"/>
        <end position="89"/>
    </location>
</feature>
<dbReference type="GO" id="GO:0005737">
    <property type="term" value="C:cytoplasm"/>
    <property type="evidence" value="ECO:0007669"/>
    <property type="project" value="TreeGrafter"/>
</dbReference>
<dbReference type="CDD" id="cd13233">
    <property type="entry name" value="PH_ARHGAP9-like"/>
    <property type="match status" value="1"/>
</dbReference>
<dbReference type="SMART" id="SM00326">
    <property type="entry name" value="SH3"/>
    <property type="match status" value="1"/>
</dbReference>
<dbReference type="FunCoup" id="A0A6P7XJ49">
    <property type="interactions" value="348"/>
</dbReference>
<dbReference type="InterPro" id="IPR036020">
    <property type="entry name" value="WW_dom_sf"/>
</dbReference>
<evidence type="ECO:0000259" key="7">
    <source>
        <dbReference type="PROSITE" id="PS50020"/>
    </source>
</evidence>
<dbReference type="PANTHER" id="PTHR23176">
    <property type="entry name" value="RHO/RAC/CDC GTPASE-ACTIVATING PROTEIN"/>
    <property type="match status" value="1"/>
</dbReference>
<dbReference type="GO" id="GO:0005096">
    <property type="term" value="F:GTPase activator activity"/>
    <property type="evidence" value="ECO:0007669"/>
    <property type="project" value="UniProtKB-KW"/>
</dbReference>
<dbReference type="FunFam" id="1.10.555.10:FF:000030">
    <property type="entry name" value="rho GTPase-activating protein 9 isoform X1"/>
    <property type="match status" value="1"/>
</dbReference>
<evidence type="ECO:0000313" key="10">
    <source>
        <dbReference type="RefSeq" id="XP_030052483.1"/>
    </source>
</evidence>
<evidence type="ECO:0000313" key="9">
    <source>
        <dbReference type="Proteomes" id="UP000515156"/>
    </source>
</evidence>
<dbReference type="SMART" id="SM00324">
    <property type="entry name" value="RhoGAP"/>
    <property type="match status" value="1"/>
</dbReference>
<dbReference type="RefSeq" id="XP_030052483.1">
    <property type="nucleotide sequence ID" value="XM_030196623.1"/>
</dbReference>
<gene>
    <name evidence="10" type="primary">ARHGAP9</name>
</gene>
<dbReference type="InterPro" id="IPR036028">
    <property type="entry name" value="SH3-like_dom_sf"/>
</dbReference>
<evidence type="ECO:0000259" key="6">
    <source>
        <dbReference type="PROSITE" id="PS50003"/>
    </source>
</evidence>
<keyword evidence="2" id="KW-0343">GTPase activation</keyword>
<reference evidence="10" key="1">
    <citation type="submission" date="2025-08" db="UniProtKB">
        <authorList>
            <consortium name="RefSeq"/>
        </authorList>
    </citation>
    <scope>IDENTIFICATION</scope>
</reference>
<dbReference type="Pfam" id="PF00620">
    <property type="entry name" value="RhoGAP"/>
    <property type="match status" value="1"/>
</dbReference>
<dbReference type="Gene3D" id="1.10.555.10">
    <property type="entry name" value="Rho GTPase activation protein"/>
    <property type="match status" value="1"/>
</dbReference>
<accession>A0A6P7XJ49</accession>